<dbReference type="PRINTS" id="PR00759">
    <property type="entry name" value="BASICPTASE"/>
</dbReference>
<gene>
    <name evidence="2" type="ORF">HAZT_HAZT000683</name>
</gene>
<dbReference type="EMBL" id="JQDR03004588">
    <property type="protein sequence ID" value="KAA0201961.1"/>
    <property type="molecule type" value="Genomic_DNA"/>
</dbReference>
<reference evidence="2" key="3">
    <citation type="submission" date="2019-06" db="EMBL/GenBank/DDBJ databases">
        <authorList>
            <person name="Poynton C."/>
            <person name="Hasenbein S."/>
            <person name="Benoit J.B."/>
            <person name="Sepulveda M.S."/>
            <person name="Poelchau M.F."/>
            <person name="Murali S.C."/>
            <person name="Chen S."/>
            <person name="Glastad K.M."/>
            <person name="Werren J.H."/>
            <person name="Vineis J.H."/>
            <person name="Bowen J.L."/>
            <person name="Friedrich M."/>
            <person name="Jones J."/>
            <person name="Robertson H.M."/>
            <person name="Feyereisen R."/>
            <person name="Mechler-Hickson A."/>
            <person name="Mathers N."/>
            <person name="Lee C.E."/>
            <person name="Colbourne J.K."/>
            <person name="Biales A."/>
            <person name="Johnston J.S."/>
            <person name="Wellborn G.A."/>
            <person name="Rosendale A.J."/>
            <person name="Cridge A.G."/>
            <person name="Munoz-Torres M.C."/>
            <person name="Bain P.A."/>
            <person name="Manny A.R."/>
            <person name="Major K.M."/>
            <person name="Lambert F.N."/>
            <person name="Vulpe C.D."/>
            <person name="Tuck P."/>
            <person name="Blalock B.J."/>
            <person name="Lin Y.-Y."/>
            <person name="Smith M.E."/>
            <person name="Ochoa-Acuna H."/>
            <person name="Chen M.-J.M."/>
            <person name="Childers C.P."/>
            <person name="Qu J."/>
            <person name="Dugan S."/>
            <person name="Lee S.L."/>
            <person name="Chao H."/>
            <person name="Dinh H."/>
            <person name="Han Y."/>
            <person name="Doddapaneni H."/>
            <person name="Worley K.C."/>
            <person name="Muzny D.M."/>
            <person name="Gibbs R.A."/>
            <person name="Richards S."/>
        </authorList>
    </citation>
    <scope>NUCLEOTIDE SEQUENCE</scope>
    <source>
        <strain evidence="2">HAZT.00-mixed</strain>
        <tissue evidence="2">Whole organism</tissue>
    </source>
</reference>
<dbReference type="InterPro" id="IPR020901">
    <property type="entry name" value="Prtase_inh_Kunz-CS"/>
</dbReference>
<dbReference type="GO" id="GO:0004867">
    <property type="term" value="F:serine-type endopeptidase inhibitor activity"/>
    <property type="evidence" value="ECO:0007669"/>
    <property type="project" value="InterPro"/>
</dbReference>
<reference evidence="2" key="2">
    <citation type="journal article" date="2018" name="Environ. Sci. Technol.">
        <title>The Toxicogenome of Hyalella azteca: A Model for Sediment Ecotoxicology and Evolutionary Toxicology.</title>
        <authorList>
            <person name="Poynton H.C."/>
            <person name="Hasenbein S."/>
            <person name="Benoit J.B."/>
            <person name="Sepulveda M.S."/>
            <person name="Poelchau M.F."/>
            <person name="Hughes D.S.T."/>
            <person name="Murali S.C."/>
            <person name="Chen S."/>
            <person name="Glastad K.M."/>
            <person name="Goodisman M.A.D."/>
            <person name="Werren J.H."/>
            <person name="Vineis J.H."/>
            <person name="Bowen J.L."/>
            <person name="Friedrich M."/>
            <person name="Jones J."/>
            <person name="Robertson H.M."/>
            <person name="Feyereisen R."/>
            <person name="Mechler-Hickson A."/>
            <person name="Mathers N."/>
            <person name="Lee C.E."/>
            <person name="Colbourne J.K."/>
            <person name="Biales A."/>
            <person name="Johnston J.S."/>
            <person name="Wellborn G.A."/>
            <person name="Rosendale A.J."/>
            <person name="Cridge A.G."/>
            <person name="Munoz-Torres M.C."/>
            <person name="Bain P.A."/>
            <person name="Manny A.R."/>
            <person name="Major K.M."/>
            <person name="Lambert F.N."/>
            <person name="Vulpe C.D."/>
            <person name="Tuck P."/>
            <person name="Blalock B.J."/>
            <person name="Lin Y.Y."/>
            <person name="Smith M.E."/>
            <person name="Ochoa-Acuna H."/>
            <person name="Chen M.M."/>
            <person name="Childers C.P."/>
            <person name="Qu J."/>
            <person name="Dugan S."/>
            <person name="Lee S.L."/>
            <person name="Chao H."/>
            <person name="Dinh H."/>
            <person name="Han Y."/>
            <person name="Doddapaneni H."/>
            <person name="Worley K.C."/>
            <person name="Muzny D.M."/>
            <person name="Gibbs R.A."/>
            <person name="Richards S."/>
        </authorList>
    </citation>
    <scope>NUCLEOTIDE SEQUENCE</scope>
    <source>
        <strain evidence="2">HAZT.00-mixed</strain>
        <tissue evidence="2">Whole organism</tissue>
    </source>
</reference>
<dbReference type="PROSITE" id="PS50279">
    <property type="entry name" value="BPTI_KUNITZ_2"/>
    <property type="match status" value="1"/>
</dbReference>
<dbReference type="PROSITE" id="PS00280">
    <property type="entry name" value="BPTI_KUNITZ_1"/>
    <property type="match status" value="1"/>
</dbReference>
<dbReference type="Gene3D" id="4.10.410.10">
    <property type="entry name" value="Pancreatic trypsin inhibitor Kunitz domain"/>
    <property type="match status" value="1"/>
</dbReference>
<organism evidence="2">
    <name type="scientific">Hyalella azteca</name>
    <name type="common">Amphipod</name>
    <dbReference type="NCBI Taxonomy" id="294128"/>
    <lineage>
        <taxon>Eukaryota</taxon>
        <taxon>Metazoa</taxon>
        <taxon>Ecdysozoa</taxon>
        <taxon>Arthropoda</taxon>
        <taxon>Crustacea</taxon>
        <taxon>Multicrustacea</taxon>
        <taxon>Malacostraca</taxon>
        <taxon>Eumalacostraca</taxon>
        <taxon>Peracarida</taxon>
        <taxon>Amphipoda</taxon>
        <taxon>Senticaudata</taxon>
        <taxon>Talitrida</taxon>
        <taxon>Talitroidea</taxon>
        <taxon>Hyalellidae</taxon>
        <taxon>Hyalella</taxon>
    </lineage>
</organism>
<reference evidence="2" key="1">
    <citation type="submission" date="2014-08" db="EMBL/GenBank/DDBJ databases">
        <authorList>
            <person name="Murali S."/>
            <person name="Richards S."/>
            <person name="Bandaranaike D."/>
            <person name="Bellair M."/>
            <person name="Blankenburg K."/>
            <person name="Chao H."/>
            <person name="Dinh H."/>
            <person name="Doddapaneni H."/>
            <person name="Dugan-Rocha S."/>
            <person name="Elkadiri S."/>
            <person name="Gnanaolivu R."/>
            <person name="Hughes D."/>
            <person name="Lee S."/>
            <person name="Li M."/>
            <person name="Ming W."/>
            <person name="Munidasa M."/>
            <person name="Muniz J."/>
            <person name="Nguyen L."/>
            <person name="Osuji N."/>
            <person name="Pu L.-L."/>
            <person name="Puazo M."/>
            <person name="Skinner E."/>
            <person name="Qu C."/>
            <person name="Quiroz J."/>
            <person name="Raj R."/>
            <person name="Weissenberger G."/>
            <person name="Xin Y."/>
            <person name="Zou X."/>
            <person name="Han Y."/>
            <person name="Worley K."/>
            <person name="Muzny D."/>
            <person name="Gibbs R."/>
        </authorList>
    </citation>
    <scope>NUCLEOTIDE SEQUENCE</scope>
    <source>
        <strain evidence="2">HAZT.00-mixed</strain>
        <tissue evidence="2">Whole organism</tissue>
    </source>
</reference>
<accession>A0A6A0H9R9</accession>
<evidence type="ECO:0000313" key="2">
    <source>
        <dbReference type="EMBL" id="KAA0201961.1"/>
    </source>
</evidence>
<dbReference type="CDD" id="cd00109">
    <property type="entry name" value="Kunitz-type"/>
    <property type="match status" value="1"/>
</dbReference>
<dbReference type="SUPFAM" id="SSF57362">
    <property type="entry name" value="BPTI-like"/>
    <property type="match status" value="1"/>
</dbReference>
<dbReference type="Pfam" id="PF00014">
    <property type="entry name" value="Kunitz_BPTI"/>
    <property type="match status" value="1"/>
</dbReference>
<sequence length="73" mass="8586">MCMQFIYGGCRGNRNNFERYDDCTRLCEFARGSMDAAENDAFEDDYNTHVTEGESEVTKQYQDALKQMFQVYK</sequence>
<comment type="caution">
    <text evidence="2">The sequence shown here is derived from an EMBL/GenBank/DDBJ whole genome shotgun (WGS) entry which is preliminary data.</text>
</comment>
<evidence type="ECO:0000259" key="1">
    <source>
        <dbReference type="PROSITE" id="PS50279"/>
    </source>
</evidence>
<proteinExistence type="predicted"/>
<name>A0A6A0H9R9_HYAAZ</name>
<dbReference type="AlphaFoldDB" id="A0A6A0H9R9"/>
<dbReference type="InterPro" id="IPR036880">
    <property type="entry name" value="Kunitz_BPTI_sf"/>
</dbReference>
<dbReference type="InterPro" id="IPR002223">
    <property type="entry name" value="Kunitz_BPTI"/>
</dbReference>
<feature type="domain" description="BPTI/Kunitz inhibitor" evidence="1">
    <location>
        <begin position="1"/>
        <end position="27"/>
    </location>
</feature>
<dbReference type="Proteomes" id="UP000711488">
    <property type="component" value="Unassembled WGS sequence"/>
</dbReference>
<protein>
    <recommendedName>
        <fullName evidence="1">BPTI/Kunitz inhibitor domain-containing protein</fullName>
    </recommendedName>
</protein>